<protein>
    <submittedName>
        <fullName evidence="1">Uncharacterized protein</fullName>
    </submittedName>
</protein>
<name>A0A8B9PLK2_APTOW</name>
<evidence type="ECO:0000313" key="2">
    <source>
        <dbReference type="Proteomes" id="UP000694424"/>
    </source>
</evidence>
<keyword evidence="2" id="KW-1185">Reference proteome</keyword>
<dbReference type="Ensembl" id="ENSAOWT00000009740.1">
    <property type="protein sequence ID" value="ENSAOWP00000008612.1"/>
    <property type="gene ID" value="ENSAOWG00000005917.1"/>
</dbReference>
<dbReference type="Proteomes" id="UP000694424">
    <property type="component" value="Unplaced"/>
</dbReference>
<dbReference type="PANTHER" id="PTHR14593:SF5">
    <property type="entry name" value="WD REPEAT-CONTAINING PROTEIN 11"/>
    <property type="match status" value="1"/>
</dbReference>
<organism evidence="1 2">
    <name type="scientific">Apteryx owenii</name>
    <name type="common">Little spotted kiwi</name>
    <dbReference type="NCBI Taxonomy" id="8824"/>
    <lineage>
        <taxon>Eukaryota</taxon>
        <taxon>Metazoa</taxon>
        <taxon>Chordata</taxon>
        <taxon>Craniata</taxon>
        <taxon>Vertebrata</taxon>
        <taxon>Euteleostomi</taxon>
        <taxon>Archelosauria</taxon>
        <taxon>Archosauria</taxon>
        <taxon>Dinosauria</taxon>
        <taxon>Saurischia</taxon>
        <taxon>Theropoda</taxon>
        <taxon>Coelurosauria</taxon>
        <taxon>Aves</taxon>
        <taxon>Palaeognathae</taxon>
        <taxon>Apterygiformes</taxon>
        <taxon>Apterygidae</taxon>
        <taxon>Apteryx</taxon>
    </lineage>
</organism>
<dbReference type="GO" id="GO:0005737">
    <property type="term" value="C:cytoplasm"/>
    <property type="evidence" value="ECO:0007669"/>
    <property type="project" value="TreeGrafter"/>
</dbReference>
<proteinExistence type="predicted"/>
<dbReference type="PANTHER" id="PTHR14593">
    <property type="entry name" value="WD REPEAT-CONTAINING PROTEIN 11"/>
    <property type="match status" value="1"/>
</dbReference>
<evidence type="ECO:0000313" key="1">
    <source>
        <dbReference type="Ensembl" id="ENSAOWP00000008612.1"/>
    </source>
</evidence>
<dbReference type="AlphaFoldDB" id="A0A8B9PLK2"/>
<accession>A0A8B9PLK2</accession>
<reference evidence="1" key="1">
    <citation type="submission" date="2025-08" db="UniProtKB">
        <authorList>
            <consortium name="Ensembl"/>
        </authorList>
    </citation>
    <scope>IDENTIFICATION</scope>
</reference>
<dbReference type="InterPro" id="IPR039694">
    <property type="entry name" value="WDR11"/>
</dbReference>
<reference evidence="1" key="2">
    <citation type="submission" date="2025-09" db="UniProtKB">
        <authorList>
            <consortium name="Ensembl"/>
        </authorList>
    </citation>
    <scope>IDENTIFICATION</scope>
</reference>
<sequence>EDPVVLNFKLRFAYRHFYVVGWQGLIAYGCHSLVLIVDTNTAQTLQVLERHKANVVKVRYTCFKVCLLLSFHALHQALHRFLGCRCCFSMVYDQPAD</sequence>